<gene>
    <name evidence="2" type="ORF">FA09DRAFT_363336</name>
</gene>
<feature type="region of interest" description="Disordered" evidence="1">
    <location>
        <begin position="410"/>
        <end position="491"/>
    </location>
</feature>
<organism evidence="2 3">
    <name type="scientific">Tilletiopsis washingtonensis</name>
    <dbReference type="NCBI Taxonomy" id="58919"/>
    <lineage>
        <taxon>Eukaryota</taxon>
        <taxon>Fungi</taxon>
        <taxon>Dikarya</taxon>
        <taxon>Basidiomycota</taxon>
        <taxon>Ustilaginomycotina</taxon>
        <taxon>Exobasidiomycetes</taxon>
        <taxon>Entylomatales</taxon>
        <taxon>Entylomatales incertae sedis</taxon>
        <taxon>Tilletiopsis</taxon>
    </lineage>
</organism>
<dbReference type="AlphaFoldDB" id="A0A316Z420"/>
<dbReference type="GO" id="GO:0005789">
    <property type="term" value="C:endoplasmic reticulum membrane"/>
    <property type="evidence" value="ECO:0007669"/>
    <property type="project" value="InterPro"/>
</dbReference>
<dbReference type="GeneID" id="37273119"/>
<feature type="compositionally biased region" description="Acidic residues" evidence="1">
    <location>
        <begin position="700"/>
        <end position="710"/>
    </location>
</feature>
<dbReference type="RefSeq" id="XP_025595202.1">
    <property type="nucleotide sequence ID" value="XM_025745575.1"/>
</dbReference>
<dbReference type="Proteomes" id="UP000245946">
    <property type="component" value="Unassembled WGS sequence"/>
</dbReference>
<feature type="region of interest" description="Disordered" evidence="1">
    <location>
        <begin position="693"/>
        <end position="740"/>
    </location>
</feature>
<feature type="region of interest" description="Disordered" evidence="1">
    <location>
        <begin position="1"/>
        <end position="224"/>
    </location>
</feature>
<protein>
    <recommendedName>
        <fullName evidence="4">N-glycosylation protein EOS1</fullName>
    </recommendedName>
</protein>
<dbReference type="STRING" id="58919.A0A316Z420"/>
<evidence type="ECO:0000256" key="1">
    <source>
        <dbReference type="SAM" id="MobiDB-lite"/>
    </source>
</evidence>
<feature type="compositionally biased region" description="Low complexity" evidence="1">
    <location>
        <begin position="306"/>
        <end position="329"/>
    </location>
</feature>
<feature type="compositionally biased region" description="Basic and acidic residues" evidence="1">
    <location>
        <begin position="171"/>
        <end position="186"/>
    </location>
</feature>
<evidence type="ECO:0000313" key="3">
    <source>
        <dbReference type="Proteomes" id="UP000245946"/>
    </source>
</evidence>
<name>A0A316Z420_9BASI</name>
<proteinExistence type="predicted"/>
<dbReference type="Pfam" id="PF12326">
    <property type="entry name" value="EOS1"/>
    <property type="match status" value="1"/>
</dbReference>
<feature type="compositionally biased region" description="Polar residues" evidence="1">
    <location>
        <begin position="295"/>
        <end position="305"/>
    </location>
</feature>
<evidence type="ECO:0008006" key="4">
    <source>
        <dbReference type="Google" id="ProtNLM"/>
    </source>
</evidence>
<dbReference type="GO" id="GO:0034599">
    <property type="term" value="P:cellular response to oxidative stress"/>
    <property type="evidence" value="ECO:0007669"/>
    <property type="project" value="InterPro"/>
</dbReference>
<dbReference type="EMBL" id="KZ819308">
    <property type="protein sequence ID" value="PWN94923.1"/>
    <property type="molecule type" value="Genomic_DNA"/>
</dbReference>
<dbReference type="InterPro" id="IPR021100">
    <property type="entry name" value="N-glycosylation_EOS1"/>
</dbReference>
<dbReference type="PANTHER" id="PTHR28147:SF1">
    <property type="entry name" value="N-GLYCOSYLATION PROTEIN EOS1"/>
    <property type="match status" value="1"/>
</dbReference>
<feature type="region of interest" description="Disordered" evidence="1">
    <location>
        <begin position="242"/>
        <end position="282"/>
    </location>
</feature>
<dbReference type="GO" id="GO:0006487">
    <property type="term" value="P:protein N-linked glycosylation"/>
    <property type="evidence" value="ECO:0007669"/>
    <property type="project" value="TreeGrafter"/>
</dbReference>
<feature type="compositionally biased region" description="Low complexity" evidence="1">
    <location>
        <begin position="352"/>
        <end position="367"/>
    </location>
</feature>
<feature type="region of interest" description="Disordered" evidence="1">
    <location>
        <begin position="295"/>
        <end position="375"/>
    </location>
</feature>
<keyword evidence="3" id="KW-1185">Reference proteome</keyword>
<feature type="compositionally biased region" description="Low complexity" evidence="1">
    <location>
        <begin position="158"/>
        <end position="170"/>
    </location>
</feature>
<feature type="compositionally biased region" description="Pro residues" evidence="1">
    <location>
        <begin position="427"/>
        <end position="440"/>
    </location>
</feature>
<feature type="compositionally biased region" description="Low complexity" evidence="1">
    <location>
        <begin position="53"/>
        <end position="109"/>
    </location>
</feature>
<accession>A0A316Z420</accession>
<feature type="compositionally biased region" description="Basic and acidic residues" evidence="1">
    <location>
        <begin position="725"/>
        <end position="740"/>
    </location>
</feature>
<sequence>MQPSRSVPEPLPLLHHHPQHGACLSPRSTPPAPAAEAMQTPPQPLPVPSLRHGAAAYAPGLAGAASRSSSRSRLPATSSAPPTRASSAHSLSSLASLSALSLSRPSAHRFPVVASPPRTGRSSSEAETETDGRETTDGESTSADETENEWPAAHDSSAESAPGSASSGRGASDDDGTRRLRGDDAAHSAAPSQAVGLTLAGLPAYDESEADDDSPPSFDAGVRRRASRTLGSNYASAFASLATAGASSSSSTPGGTSPTTPRVSSPHLRPRGPSRTGSSSSIRSISYFALTPAVTASGSGLGSNTPQASSSAVPARAPRARARTANSSPLLPATHLAPLSTPAASSEEQRGDSGSAASPGSRRASPARTRDGAGFETEAEADALGLGLNMGDNPAQRGARLSRGDYFTSVPSLRRGMTNPNSDLSDLPPPYSPSRPPSPPRADVNIERGSRTAPASPRSGLRHADAPNLRWRPAQSSQRPPSALLPPPTLGTDLMDAGAPTAWVMRRMLHPLRLLAAVPGCIGAFWLLRNAAICLLHGALLCSRSPDGVRLPGALEFVMCSLWSVSTAYHALSFTTLLLRRWLAYYALLSSVIRLVALQAICWPLVRLTLHICGPSNPAAAWVVIGTTTAISDTVARWVTLNIADAPDEAGGNGARAAKRRHEPGRRFWRAIMGAPQADRRTARRGWEADATIAEHSDVGETDAVTEAETDTQSPRSRSYRRRTRDPSSRSDAATSREEEPGRVFHWDVTMRRNVLPVACLGYATMLVLLADSMR</sequence>
<dbReference type="OrthoDB" id="2139606at2759"/>
<dbReference type="PANTHER" id="PTHR28147">
    <property type="entry name" value="N-GLYCOSYLATION PROTEIN EOS1"/>
    <property type="match status" value="1"/>
</dbReference>
<evidence type="ECO:0000313" key="2">
    <source>
        <dbReference type="EMBL" id="PWN94923.1"/>
    </source>
</evidence>
<reference evidence="2 3" key="1">
    <citation type="journal article" date="2018" name="Mol. Biol. Evol.">
        <title>Broad Genomic Sampling Reveals a Smut Pathogenic Ancestry of the Fungal Clade Ustilaginomycotina.</title>
        <authorList>
            <person name="Kijpornyongpan T."/>
            <person name="Mondo S.J."/>
            <person name="Barry K."/>
            <person name="Sandor L."/>
            <person name="Lee J."/>
            <person name="Lipzen A."/>
            <person name="Pangilinan J."/>
            <person name="LaButti K."/>
            <person name="Hainaut M."/>
            <person name="Henrissat B."/>
            <person name="Grigoriev I.V."/>
            <person name="Spatafora J.W."/>
            <person name="Aime M.C."/>
        </authorList>
    </citation>
    <scope>NUCLEOTIDE SEQUENCE [LARGE SCALE GENOMIC DNA]</scope>
    <source>
        <strain evidence="2 3">MCA 4186</strain>
    </source>
</reference>